<proteinExistence type="inferred from homology"/>
<dbReference type="CDD" id="cd02439">
    <property type="entry name" value="DMB-PRT_CobT"/>
    <property type="match status" value="1"/>
</dbReference>
<dbReference type="InterPro" id="IPR036087">
    <property type="entry name" value="Nict_dMeBzImd_PRibTrfase_sf"/>
</dbReference>
<organism evidence="10 11">
    <name type="scientific">Pectinatus brassicae</name>
    <dbReference type="NCBI Taxonomy" id="862415"/>
    <lineage>
        <taxon>Bacteria</taxon>
        <taxon>Bacillati</taxon>
        <taxon>Bacillota</taxon>
        <taxon>Negativicutes</taxon>
        <taxon>Selenomonadales</taxon>
        <taxon>Selenomonadaceae</taxon>
        <taxon>Pectinatus</taxon>
    </lineage>
</organism>
<dbReference type="PANTHER" id="PTHR43463:SF1">
    <property type="entry name" value="NICOTINATE-NUCLEOTIDE--DIMETHYLBENZIMIDAZOLE PHOSPHORIBOSYLTRANSFERASE"/>
    <property type="match status" value="1"/>
</dbReference>
<evidence type="ECO:0000256" key="3">
    <source>
        <dbReference type="ARBA" id="ARBA00011991"/>
    </source>
</evidence>
<evidence type="ECO:0000256" key="1">
    <source>
        <dbReference type="ARBA" id="ARBA00005049"/>
    </source>
</evidence>
<evidence type="ECO:0000256" key="8">
    <source>
        <dbReference type="ARBA" id="ARBA00030686"/>
    </source>
</evidence>
<dbReference type="InterPro" id="IPR003200">
    <property type="entry name" value="Nict_dMeBzImd_PRibTrfase"/>
</dbReference>
<name>A0A840UXB9_9FIRM</name>
<keyword evidence="6 10" id="KW-0328">Glycosyltransferase</keyword>
<dbReference type="Gene3D" id="1.10.1610.10">
    <property type="match status" value="1"/>
</dbReference>
<reference evidence="10 11" key="1">
    <citation type="submission" date="2020-08" db="EMBL/GenBank/DDBJ databases">
        <title>Genomic Encyclopedia of Type Strains, Phase IV (KMG-IV): sequencing the most valuable type-strain genomes for metagenomic binning, comparative biology and taxonomic classification.</title>
        <authorList>
            <person name="Goeker M."/>
        </authorList>
    </citation>
    <scope>NUCLEOTIDE SEQUENCE [LARGE SCALE GENOMIC DNA]</scope>
    <source>
        <strain evidence="10 11">DSM 24661</strain>
    </source>
</reference>
<evidence type="ECO:0000256" key="7">
    <source>
        <dbReference type="ARBA" id="ARBA00022679"/>
    </source>
</evidence>
<dbReference type="GO" id="GO:0009236">
    <property type="term" value="P:cobalamin biosynthetic process"/>
    <property type="evidence" value="ECO:0007669"/>
    <property type="project" value="UniProtKB-KW"/>
</dbReference>
<dbReference type="UniPathway" id="UPA00061">
    <property type="reaction ID" value="UER00516"/>
</dbReference>
<keyword evidence="11" id="KW-1185">Reference proteome</keyword>
<sequence>MKIQHKGGLIITDLEQITQIVDQMAKPPGSLGLLESQIKKLYCCWGKLHKELNPCHLIFAADNGIAEESVVRQPQEITYLQAQNMVDGKATISCFCKKNQIPYKVIDVGIANFASVGYNRKIALGTKNFLIEPAMQLEEYNKAVATGEEMVLRAKQEKYNIISLGEMGIGNTTTSSAVLYALSDIQPDLIVGYGANKNNPEVIKRKCEVIKQGVALYKKQLYSPVDIIRCVGGFDIAAMCGAMIECARQRMPFVLDGFITAVAFACAVRMCPKVKDYVFASHLSREAGMIYALELSGIAETEVPIRAQLALGEGTGTVFAIVMLRTMLDAVWNVSKISEFESKILTIK</sequence>
<dbReference type="Pfam" id="PF02277">
    <property type="entry name" value="DBI_PRT"/>
    <property type="match status" value="1"/>
</dbReference>
<dbReference type="EC" id="2.4.2.21" evidence="3"/>
<dbReference type="RefSeq" id="WP_183863364.1">
    <property type="nucleotide sequence ID" value="NZ_JACHFH010000054.1"/>
</dbReference>
<gene>
    <name evidence="10" type="ORF">HNR32_002666</name>
</gene>
<evidence type="ECO:0000313" key="11">
    <source>
        <dbReference type="Proteomes" id="UP000559117"/>
    </source>
</evidence>
<evidence type="ECO:0000256" key="2">
    <source>
        <dbReference type="ARBA" id="ARBA00007110"/>
    </source>
</evidence>
<protein>
    <recommendedName>
        <fullName evidence="4">Nicotinate-nucleotide--dimethylbenzimidazole phosphoribosyltransferase</fullName>
        <ecNumber evidence="3">2.4.2.21</ecNumber>
    </recommendedName>
    <alternativeName>
        <fullName evidence="8">N(1)-alpha-phosphoribosyltransferase</fullName>
    </alternativeName>
</protein>
<dbReference type="AlphaFoldDB" id="A0A840UXB9"/>
<dbReference type="PANTHER" id="PTHR43463">
    <property type="entry name" value="NICOTINATE-NUCLEOTIDE--DIMETHYLBENZIMIDAZOLE PHOSPHORIBOSYLTRANSFERASE"/>
    <property type="match status" value="1"/>
</dbReference>
<dbReference type="Proteomes" id="UP000559117">
    <property type="component" value="Unassembled WGS sequence"/>
</dbReference>
<accession>A0A840UXB9</accession>
<dbReference type="SUPFAM" id="SSF52733">
    <property type="entry name" value="Nicotinate mononucleotide:5,6-dimethylbenzimidazole phosphoribosyltransferase (CobT)"/>
    <property type="match status" value="1"/>
</dbReference>
<dbReference type="InterPro" id="IPR023195">
    <property type="entry name" value="Nict_dMeBzImd_PRibTrfase_N"/>
</dbReference>
<dbReference type="Gene3D" id="3.40.50.10210">
    <property type="match status" value="1"/>
</dbReference>
<evidence type="ECO:0000256" key="9">
    <source>
        <dbReference type="ARBA" id="ARBA00047340"/>
    </source>
</evidence>
<evidence type="ECO:0000313" key="10">
    <source>
        <dbReference type="EMBL" id="MBB5337504.1"/>
    </source>
</evidence>
<comment type="pathway">
    <text evidence="1">Nucleoside biosynthesis; alpha-ribazole biosynthesis; alpha-ribazole from 5,6-dimethylbenzimidazole: step 1/2.</text>
</comment>
<evidence type="ECO:0000256" key="4">
    <source>
        <dbReference type="ARBA" id="ARBA00015486"/>
    </source>
</evidence>
<comment type="similarity">
    <text evidence="2">Belongs to the CobT family.</text>
</comment>
<evidence type="ECO:0000256" key="6">
    <source>
        <dbReference type="ARBA" id="ARBA00022676"/>
    </source>
</evidence>
<evidence type="ECO:0000256" key="5">
    <source>
        <dbReference type="ARBA" id="ARBA00022573"/>
    </source>
</evidence>
<dbReference type="GO" id="GO:0008939">
    <property type="term" value="F:nicotinate-nucleotide-dimethylbenzimidazole phosphoribosyltransferase activity"/>
    <property type="evidence" value="ECO:0007669"/>
    <property type="project" value="UniProtKB-EC"/>
</dbReference>
<keyword evidence="5" id="KW-0169">Cobalamin biosynthesis</keyword>
<comment type="catalytic activity">
    <reaction evidence="9">
        <text>5,6-dimethylbenzimidazole + nicotinate beta-D-ribonucleotide = alpha-ribazole 5'-phosphate + nicotinate + H(+)</text>
        <dbReference type="Rhea" id="RHEA:11196"/>
        <dbReference type="ChEBI" id="CHEBI:15378"/>
        <dbReference type="ChEBI" id="CHEBI:15890"/>
        <dbReference type="ChEBI" id="CHEBI:32544"/>
        <dbReference type="ChEBI" id="CHEBI:57502"/>
        <dbReference type="ChEBI" id="CHEBI:57918"/>
        <dbReference type="EC" id="2.4.2.21"/>
    </reaction>
</comment>
<comment type="caution">
    <text evidence="10">The sequence shown here is derived from an EMBL/GenBank/DDBJ whole genome shotgun (WGS) entry which is preliminary data.</text>
</comment>
<dbReference type="EMBL" id="JACHFH010000054">
    <property type="protein sequence ID" value="MBB5337504.1"/>
    <property type="molecule type" value="Genomic_DNA"/>
</dbReference>
<keyword evidence="7 10" id="KW-0808">Transferase</keyword>